<comment type="catalytic activity">
    <reaction evidence="2">
        <text>5-phospho-alpha-D-ribose 1-diphosphate + 4-hydroxybenzoate + H(+) = 4-(beta-D-ribofuranosyl)phenol 5'-phosphate + CO2 + diphosphate</text>
        <dbReference type="Rhea" id="RHEA:48556"/>
        <dbReference type="ChEBI" id="CHEBI:15378"/>
        <dbReference type="ChEBI" id="CHEBI:16526"/>
        <dbReference type="ChEBI" id="CHEBI:17879"/>
        <dbReference type="ChEBI" id="CHEBI:33019"/>
        <dbReference type="ChEBI" id="CHEBI:58017"/>
        <dbReference type="ChEBI" id="CHEBI:82767"/>
        <dbReference type="EC" id="2.4.2.54"/>
    </reaction>
</comment>
<dbReference type="GO" id="GO:0016301">
    <property type="term" value="F:kinase activity"/>
    <property type="evidence" value="ECO:0007669"/>
    <property type="project" value="UniProtKB-KW"/>
</dbReference>
<feature type="domain" description="GHMP kinase C-terminal" evidence="4">
    <location>
        <begin position="218"/>
        <end position="299"/>
    </location>
</feature>
<evidence type="ECO:0000256" key="1">
    <source>
        <dbReference type="ARBA" id="ARBA00022679"/>
    </source>
</evidence>
<dbReference type="PIRSF" id="PIRSF004884">
    <property type="entry name" value="Sugar_kin_arch"/>
    <property type="match status" value="1"/>
</dbReference>
<keyword evidence="1 2" id="KW-0808">Transferase</keyword>
<evidence type="ECO:0000313" key="6">
    <source>
        <dbReference type="Proteomes" id="UP000058613"/>
    </source>
</evidence>
<dbReference type="Pfam" id="PF00288">
    <property type="entry name" value="GHMP_kinases_N"/>
    <property type="match status" value="1"/>
</dbReference>
<sequence>MPERVIVSTPAHLHAGNMDLHGGLGRLYGTVGFTVSQPRLVLEAWRCPDTRVEGADADRALQIVDRLQEEFGLPHICIRIHEAIPRHVGMGSTTSLVLSIARAYQLLYSAGVGLADAALALGRSTVSALGFYSFTRGGMIVEGGFLLEEKGRHIPPLIARYELPESWRFVIAIPYEPLPRILELKAREDEVLESMPSMPEEMAMKASRIVLMKLMPAAAEARLEELLEALEEFNGLLGEYWATEQKGRYCCPLVEEGIRLLHSLGSAGAAQSSWGPTFYTIAPSLSKARAIASRLREWLSERGGGAVYIAAPDNHGATVIV</sequence>
<protein>
    <recommendedName>
        <fullName evidence="2">Beta-ribofuranosylaminobenzene 5'-phosphate synthase</fullName>
        <shortName evidence="2">Beta-RFA-P synthase</shortName>
        <ecNumber evidence="2">2.4.2.54</ecNumber>
    </recommendedName>
</protein>
<dbReference type="Gene3D" id="3.30.230.10">
    <property type="match status" value="1"/>
</dbReference>
<reference evidence="5 6" key="1">
    <citation type="submission" date="2015-10" db="EMBL/GenBank/DDBJ databases">
        <title>Complete genome sequence of hyperthermophilic archaeon Pyrodictium delaneyi Su06.</title>
        <authorList>
            <person name="Jung J.-H."/>
            <person name="Lin J."/>
            <person name="Holden J.F."/>
            <person name="Park C.-S."/>
        </authorList>
    </citation>
    <scope>NUCLEOTIDE SEQUENCE [LARGE SCALE GENOMIC DNA]</scope>
    <source>
        <strain evidence="5 6">Su06</strain>
    </source>
</reference>
<feature type="domain" description="GHMP kinase N-terminal" evidence="3">
    <location>
        <begin position="61"/>
        <end position="120"/>
    </location>
</feature>
<proteinExistence type="inferred from homology"/>
<comment type="pathway">
    <text evidence="2">Cofactor biosynthesis; 5,6,7,8-tetrahydromethanopterin biosynthesis.</text>
</comment>
<keyword evidence="2" id="KW-0328">Glycosyltransferase</keyword>
<dbReference type="GO" id="GO:0043793">
    <property type="term" value="F:beta-ribofuranosylaminobenzene 5'-phosphate synthase activity"/>
    <property type="evidence" value="ECO:0007669"/>
    <property type="project" value="UniProtKB-EC"/>
</dbReference>
<comment type="similarity">
    <text evidence="2">Belongs to the beta-RFA-P synthase family.</text>
</comment>
<dbReference type="InterPro" id="IPR004422">
    <property type="entry name" value="RFAP_synthase"/>
</dbReference>
<dbReference type="GeneID" id="26099015"/>
<dbReference type="PANTHER" id="PTHR20861">
    <property type="entry name" value="HOMOSERINE/4-DIPHOSPHOCYTIDYL-2-C-METHYL-D-ERYTHRITOL KINASE"/>
    <property type="match status" value="1"/>
</dbReference>
<dbReference type="EC" id="2.4.2.54" evidence="2"/>
<dbReference type="InterPro" id="IPR020568">
    <property type="entry name" value="Ribosomal_Su5_D2-typ_SF"/>
</dbReference>
<dbReference type="EMBL" id="CP013011">
    <property type="protein sequence ID" value="ALL00729.1"/>
    <property type="molecule type" value="Genomic_DNA"/>
</dbReference>
<dbReference type="STRING" id="1273541.Pyrde_0679"/>
<dbReference type="OrthoDB" id="85156at2157"/>
<dbReference type="KEGG" id="pdl:Pyrde_0679"/>
<name>A0A0N7JCZ0_9CREN</name>
<organism evidence="5 6">
    <name type="scientific">Pyrodictium delaneyi</name>
    <dbReference type="NCBI Taxonomy" id="1273541"/>
    <lineage>
        <taxon>Archaea</taxon>
        <taxon>Thermoproteota</taxon>
        <taxon>Thermoprotei</taxon>
        <taxon>Desulfurococcales</taxon>
        <taxon>Pyrodictiaceae</taxon>
        <taxon>Pyrodictium</taxon>
    </lineage>
</organism>
<accession>A0A0N7JCZ0</accession>
<dbReference type="Proteomes" id="UP000058613">
    <property type="component" value="Chromosome"/>
</dbReference>
<dbReference type="NCBIfam" id="TIGR00144">
    <property type="entry name" value="beta_RFAP_syn"/>
    <property type="match status" value="1"/>
</dbReference>
<comment type="function">
    <text evidence="2">Catalyzes the condensation of 4-aminobenzoate (pABA) with 5-phospho-alpha-D-ribose 1-diphosphate (PRPP) to produce beta-ribofuranosylaminobenzene 5'-phosphate (beta-RFA-P).</text>
</comment>
<dbReference type="GO" id="GO:0005524">
    <property type="term" value="F:ATP binding"/>
    <property type="evidence" value="ECO:0007669"/>
    <property type="project" value="UniProtKB-UniRule"/>
</dbReference>
<dbReference type="InterPro" id="IPR006204">
    <property type="entry name" value="GHMP_kinase_N_dom"/>
</dbReference>
<dbReference type="InterPro" id="IPR014721">
    <property type="entry name" value="Ribsml_uS5_D2-typ_fold_subgr"/>
</dbReference>
<dbReference type="AlphaFoldDB" id="A0A0N7JCZ0"/>
<evidence type="ECO:0000313" key="5">
    <source>
        <dbReference type="EMBL" id="ALL00729.1"/>
    </source>
</evidence>
<evidence type="ECO:0000259" key="4">
    <source>
        <dbReference type="Pfam" id="PF08544"/>
    </source>
</evidence>
<keyword evidence="5" id="KW-0418">Kinase</keyword>
<dbReference type="UniPathway" id="UPA00065"/>
<dbReference type="PANTHER" id="PTHR20861:SF6">
    <property type="entry name" value="BETA-RIBOFURANOSYLPHENOL 5'-PHOSPHATE SYNTHASE"/>
    <property type="match status" value="1"/>
</dbReference>
<dbReference type="Pfam" id="PF08544">
    <property type="entry name" value="GHMP_kinases_C"/>
    <property type="match status" value="1"/>
</dbReference>
<comment type="subunit">
    <text evidence="2">Homodimer.</text>
</comment>
<dbReference type="InterPro" id="IPR013750">
    <property type="entry name" value="GHMP_kinase_C_dom"/>
</dbReference>
<dbReference type="RefSeq" id="WP_055408223.1">
    <property type="nucleotide sequence ID" value="NZ_CP013011.1"/>
</dbReference>
<gene>
    <name evidence="5" type="ORF">Pyrde_0679</name>
</gene>
<evidence type="ECO:0000256" key="2">
    <source>
        <dbReference type="PIRNR" id="PIRNR004884"/>
    </source>
</evidence>
<evidence type="ECO:0000259" key="3">
    <source>
        <dbReference type="Pfam" id="PF00288"/>
    </source>
</evidence>
<dbReference type="SUPFAM" id="SSF54211">
    <property type="entry name" value="Ribosomal protein S5 domain 2-like"/>
    <property type="match status" value="1"/>
</dbReference>